<organism evidence="2 3">
    <name type="scientific">Pseudomonas putida</name>
    <name type="common">Arthrobacter siderocapsulatus</name>
    <dbReference type="NCBI Taxonomy" id="303"/>
    <lineage>
        <taxon>Bacteria</taxon>
        <taxon>Pseudomonadati</taxon>
        <taxon>Pseudomonadota</taxon>
        <taxon>Gammaproteobacteria</taxon>
        <taxon>Pseudomonadales</taxon>
        <taxon>Pseudomonadaceae</taxon>
        <taxon>Pseudomonas</taxon>
    </lineage>
</organism>
<proteinExistence type="predicted"/>
<sequence>MRNFKRGLAALFVLMLVVLSLFFVLENQQSVTLVMFGWSAPALPSSIIVLLALVVGLVIGPLLGVYGSLKRLRRGKPSAA</sequence>
<dbReference type="RefSeq" id="WP_054893883.1">
    <property type="nucleotide sequence ID" value="NZ_CP030750.1"/>
</dbReference>
<gene>
    <name evidence="2" type="ORF">C1S65_19535</name>
</gene>
<dbReference type="AlphaFoldDB" id="A0AAD0PCX7"/>
<evidence type="ECO:0000313" key="2">
    <source>
        <dbReference type="EMBL" id="AXA26194.1"/>
    </source>
</evidence>
<dbReference type="GO" id="GO:0005886">
    <property type="term" value="C:plasma membrane"/>
    <property type="evidence" value="ECO:0007669"/>
    <property type="project" value="InterPro"/>
</dbReference>
<dbReference type="Proteomes" id="UP000251617">
    <property type="component" value="Chromosome"/>
</dbReference>
<evidence type="ECO:0000313" key="3">
    <source>
        <dbReference type="Proteomes" id="UP000251617"/>
    </source>
</evidence>
<accession>A0AAD0PCX7</accession>
<feature type="transmembrane region" description="Helical" evidence="1">
    <location>
        <begin position="45"/>
        <end position="66"/>
    </location>
</feature>
<reference evidence="2 3" key="1">
    <citation type="submission" date="2018-06" db="EMBL/GenBank/DDBJ databases">
        <title>The genome of Pseudomonas putida NX-1, a lignin degrader.</title>
        <authorList>
            <person name="Xu Z."/>
        </authorList>
    </citation>
    <scope>NUCLEOTIDE SEQUENCE [LARGE SCALE GENOMIC DNA]</scope>
    <source>
        <strain evidence="2 3">NX-1</strain>
    </source>
</reference>
<feature type="transmembrane region" description="Helical" evidence="1">
    <location>
        <begin position="7"/>
        <end position="25"/>
    </location>
</feature>
<protein>
    <submittedName>
        <fullName evidence="2">DUF1049 domain-containing protein</fullName>
    </submittedName>
</protein>
<evidence type="ECO:0000256" key="1">
    <source>
        <dbReference type="SAM" id="Phobius"/>
    </source>
</evidence>
<keyword evidence="1" id="KW-0472">Membrane</keyword>
<dbReference type="EMBL" id="CP030750">
    <property type="protein sequence ID" value="AXA26194.1"/>
    <property type="molecule type" value="Genomic_DNA"/>
</dbReference>
<name>A0AAD0PCX7_PSEPU</name>
<keyword evidence="1" id="KW-0812">Transmembrane</keyword>
<keyword evidence="1" id="KW-1133">Transmembrane helix</keyword>